<name>A0A1V0UZT0_9BACL</name>
<sequence>MDALLKLSKVCLSLKKWNLTEQFADELRILSTIRYQEELLLMKEGKTEPLITERPLVVYYGQSYLIKSIALFKQGHYERAKQYIEGYEDLSWFEILDEQGKKEVDKFRLWAKANKYSVELLLGNVSVLDEYTNYLTEHPNEISLGLLVIIQSANAYGFSIDHILERFPEPSQEDNNVVKIERYFRFHYQKSIYMFNQQRFAEGLESILYCLSLAISNKEYFETVLCTAQFQHYLNYASDSQKEQFANIMKEVLKR</sequence>
<reference evidence="1 2" key="1">
    <citation type="submission" date="2017-03" db="EMBL/GenBank/DDBJ databases">
        <title>Paenibacillus larvae genome sequencing.</title>
        <authorList>
            <person name="Dingman D.W."/>
        </authorList>
    </citation>
    <scope>NUCLEOTIDE SEQUENCE [LARGE SCALE GENOMIC DNA]</scope>
    <source>
        <strain evidence="1 2">SAG 10367</strain>
        <plasmid evidence="2">pplp3</plasmid>
    </source>
</reference>
<evidence type="ECO:0008006" key="3">
    <source>
        <dbReference type="Google" id="ProtNLM"/>
    </source>
</evidence>
<protein>
    <recommendedName>
        <fullName evidence="3">DNA-binding protein</fullName>
    </recommendedName>
</protein>
<dbReference type="AlphaFoldDB" id="A0A1V0UZT0"/>
<evidence type="ECO:0000313" key="1">
    <source>
        <dbReference type="EMBL" id="ARF70659.1"/>
    </source>
</evidence>
<dbReference type="EMBL" id="CP020558">
    <property type="protein sequence ID" value="ARF70659.1"/>
    <property type="molecule type" value="Genomic_DNA"/>
</dbReference>
<dbReference type="RefSeq" id="WP_083041641.1">
    <property type="nucleotide sequence ID" value="NZ_CP020558.1"/>
</dbReference>
<gene>
    <name evidence="1" type="ORF">B7C51_24605</name>
</gene>
<keyword evidence="1" id="KW-0614">Plasmid</keyword>
<organism evidence="1 2">
    <name type="scientific">Paenibacillus larvae subsp. pulvifaciens</name>
    <dbReference type="NCBI Taxonomy" id="1477"/>
    <lineage>
        <taxon>Bacteria</taxon>
        <taxon>Bacillati</taxon>
        <taxon>Bacillota</taxon>
        <taxon>Bacilli</taxon>
        <taxon>Bacillales</taxon>
        <taxon>Paenibacillaceae</taxon>
        <taxon>Paenibacillus</taxon>
    </lineage>
</organism>
<accession>A0A1V0UZT0</accession>
<geneLocation type="plasmid" evidence="2">
    <name>pplp3</name>
</geneLocation>
<dbReference type="Proteomes" id="UP000192727">
    <property type="component" value="Plasmid pPLP3"/>
</dbReference>
<proteinExistence type="predicted"/>
<evidence type="ECO:0000313" key="2">
    <source>
        <dbReference type="Proteomes" id="UP000192727"/>
    </source>
</evidence>